<evidence type="ECO:0000313" key="8">
    <source>
        <dbReference type="Proteomes" id="UP000249522"/>
    </source>
</evidence>
<accession>A0A2W1LSI7</accession>
<feature type="transmembrane region" description="Helical" evidence="6">
    <location>
        <begin position="110"/>
        <end position="128"/>
    </location>
</feature>
<keyword evidence="4 6" id="KW-1133">Transmembrane helix</keyword>
<feature type="transmembrane region" description="Helical" evidence="6">
    <location>
        <begin position="353"/>
        <end position="373"/>
    </location>
</feature>
<evidence type="ECO:0000256" key="6">
    <source>
        <dbReference type="SAM" id="Phobius"/>
    </source>
</evidence>
<keyword evidence="5 6" id="KW-0472">Membrane</keyword>
<protein>
    <submittedName>
        <fullName evidence="7">Uncharacterized protein</fullName>
    </submittedName>
</protein>
<feature type="transmembrane region" description="Helical" evidence="6">
    <location>
        <begin position="12"/>
        <end position="35"/>
    </location>
</feature>
<evidence type="ECO:0000313" key="7">
    <source>
        <dbReference type="EMBL" id="PZD97735.1"/>
    </source>
</evidence>
<dbReference type="InterPro" id="IPR002797">
    <property type="entry name" value="Polysacc_synth"/>
</dbReference>
<sequence>MNKKSTGFQIITTLGTRFAVLFGAFFVSVLTARLLGPEGKGIITALLVIPTLVVTIADLGIRQSTAYFIGKQTYELKAVTSSLNFIWLMSSILCTLIVGLLYWLQYGDRYSWWLMGIMLLTIPVNLGIQYLRGVMQGKLKIGSINFTELLKTGLNFGILLLLVGLWKWGVMGAAVTQLLMAVFTLLYSIRALKEIPWGIHYNGPIIRSMVTRGFSFALALFVLQLNYRFDVLILEAYTNVTEVGIYSVGTNIAEVIWQVPAAIGLILFSKGANARREQDSIDRTTRLIRLLVPVLIVCGGLFWLFAPVIITTLYGTAFAPSATVIRYIMPGILCFVIVKLLHSEISGRGYPLFSLNVSIVSLLINVGMNLLLIPKYGAIGASISSATSYTFAGLLFLILYARREKLKLRHILVLTRADAADLKQRVSGLLSRRRQKAKQREVGGSSSA</sequence>
<feature type="transmembrane region" description="Helical" evidence="6">
    <location>
        <begin position="41"/>
        <end position="61"/>
    </location>
</feature>
<keyword evidence="8" id="KW-1185">Reference proteome</keyword>
<dbReference type="OrthoDB" id="8482265at2"/>
<dbReference type="RefSeq" id="WP_111144698.1">
    <property type="nucleotide sequence ID" value="NZ_QKRB01000006.1"/>
</dbReference>
<feature type="transmembrane region" description="Helical" evidence="6">
    <location>
        <begin position="149"/>
        <end position="168"/>
    </location>
</feature>
<dbReference type="EMBL" id="QKRB01000006">
    <property type="protein sequence ID" value="PZD97735.1"/>
    <property type="molecule type" value="Genomic_DNA"/>
</dbReference>
<keyword evidence="2" id="KW-1003">Cell membrane</keyword>
<dbReference type="Proteomes" id="UP000249522">
    <property type="component" value="Unassembled WGS sequence"/>
</dbReference>
<dbReference type="CDD" id="cd13128">
    <property type="entry name" value="MATE_Wzx_like"/>
    <property type="match status" value="1"/>
</dbReference>
<feature type="transmembrane region" description="Helical" evidence="6">
    <location>
        <begin position="243"/>
        <end position="269"/>
    </location>
</feature>
<keyword evidence="3 6" id="KW-0812">Transmembrane</keyword>
<feature type="transmembrane region" description="Helical" evidence="6">
    <location>
        <begin position="204"/>
        <end position="223"/>
    </location>
</feature>
<evidence type="ECO:0000256" key="3">
    <source>
        <dbReference type="ARBA" id="ARBA00022692"/>
    </source>
</evidence>
<comment type="subcellular location">
    <subcellularLocation>
        <location evidence="1">Cell membrane</location>
        <topology evidence="1">Multi-pass membrane protein</topology>
    </subcellularLocation>
</comment>
<evidence type="ECO:0000256" key="2">
    <source>
        <dbReference type="ARBA" id="ARBA00022475"/>
    </source>
</evidence>
<dbReference type="Pfam" id="PF01943">
    <property type="entry name" value="Polysacc_synt"/>
    <property type="match status" value="1"/>
</dbReference>
<feature type="transmembrane region" description="Helical" evidence="6">
    <location>
        <begin position="174"/>
        <end position="192"/>
    </location>
</feature>
<evidence type="ECO:0000256" key="4">
    <source>
        <dbReference type="ARBA" id="ARBA00022989"/>
    </source>
</evidence>
<evidence type="ECO:0000256" key="1">
    <source>
        <dbReference type="ARBA" id="ARBA00004651"/>
    </source>
</evidence>
<dbReference type="GO" id="GO:0005886">
    <property type="term" value="C:plasma membrane"/>
    <property type="evidence" value="ECO:0007669"/>
    <property type="project" value="UniProtKB-SubCell"/>
</dbReference>
<dbReference type="PANTHER" id="PTHR30250">
    <property type="entry name" value="PST FAMILY PREDICTED COLANIC ACID TRANSPORTER"/>
    <property type="match status" value="1"/>
</dbReference>
<evidence type="ECO:0000256" key="5">
    <source>
        <dbReference type="ARBA" id="ARBA00023136"/>
    </source>
</evidence>
<reference evidence="7 8" key="1">
    <citation type="submission" date="2018-06" db="EMBL/GenBank/DDBJ databases">
        <title>Paenibacillus imtechensis sp. nov.</title>
        <authorList>
            <person name="Pinnaka A.K."/>
            <person name="Singh H."/>
            <person name="Kaur M."/>
        </authorList>
    </citation>
    <scope>NUCLEOTIDE SEQUENCE [LARGE SCALE GENOMIC DNA]</scope>
    <source>
        <strain evidence="7 8">SMB1</strain>
    </source>
</reference>
<gene>
    <name evidence="7" type="ORF">DNH61_00260</name>
</gene>
<feature type="transmembrane region" description="Helical" evidence="6">
    <location>
        <begin position="290"/>
        <end position="318"/>
    </location>
</feature>
<organism evidence="7 8">
    <name type="scientific">Paenibacillus sambharensis</name>
    <dbReference type="NCBI Taxonomy" id="1803190"/>
    <lineage>
        <taxon>Bacteria</taxon>
        <taxon>Bacillati</taxon>
        <taxon>Bacillota</taxon>
        <taxon>Bacilli</taxon>
        <taxon>Bacillales</taxon>
        <taxon>Paenibacillaceae</taxon>
        <taxon>Paenibacillus</taxon>
    </lineage>
</organism>
<dbReference type="PANTHER" id="PTHR30250:SF11">
    <property type="entry name" value="O-ANTIGEN TRANSPORTER-RELATED"/>
    <property type="match status" value="1"/>
</dbReference>
<proteinExistence type="predicted"/>
<feature type="transmembrane region" description="Helical" evidence="6">
    <location>
        <begin position="379"/>
        <end position="401"/>
    </location>
</feature>
<name>A0A2W1LSI7_9BACL</name>
<feature type="transmembrane region" description="Helical" evidence="6">
    <location>
        <begin position="324"/>
        <end position="341"/>
    </location>
</feature>
<feature type="transmembrane region" description="Helical" evidence="6">
    <location>
        <begin position="82"/>
        <end position="104"/>
    </location>
</feature>
<dbReference type="AlphaFoldDB" id="A0A2W1LSI7"/>
<comment type="caution">
    <text evidence="7">The sequence shown here is derived from an EMBL/GenBank/DDBJ whole genome shotgun (WGS) entry which is preliminary data.</text>
</comment>
<dbReference type="InterPro" id="IPR050833">
    <property type="entry name" value="Poly_Biosynth_Transport"/>
</dbReference>